<organism evidence="1 2">
    <name type="scientific">Planktothrix rubescens CCAP 1459/22</name>
    <dbReference type="NCBI Taxonomy" id="329571"/>
    <lineage>
        <taxon>Bacteria</taxon>
        <taxon>Bacillati</taxon>
        <taxon>Cyanobacteriota</taxon>
        <taxon>Cyanophyceae</taxon>
        <taxon>Oscillatoriophycideae</taxon>
        <taxon>Oscillatoriales</taxon>
        <taxon>Microcoleaceae</taxon>
        <taxon>Planktothrix</taxon>
    </lineage>
</organism>
<evidence type="ECO:0000313" key="2">
    <source>
        <dbReference type="Proteomes" id="UP000196521"/>
    </source>
</evidence>
<gene>
    <name evidence="1" type="ORF">PLAN_MP30065</name>
</gene>
<accession>A0A6J7ZEP7</accession>
<dbReference type="Pfam" id="PF05721">
    <property type="entry name" value="PhyH"/>
    <property type="match status" value="1"/>
</dbReference>
<keyword evidence="1" id="KW-0560">Oxidoreductase</keyword>
<dbReference type="AlphaFoldDB" id="A0A6J7ZEP7"/>
<comment type="caution">
    <text evidence="1">The sequence shown here is derived from an EMBL/GenBank/DDBJ whole genome shotgun (WGS) entry which is preliminary data.</text>
</comment>
<dbReference type="EMBL" id="CZCZ02000002">
    <property type="protein sequence ID" value="CAC5339789.1"/>
    <property type="molecule type" value="Genomic_DNA"/>
</dbReference>
<name>A0A6J7ZEP7_PLARU</name>
<dbReference type="GO" id="GO:0016706">
    <property type="term" value="F:2-oxoglutarate-dependent dioxygenase activity"/>
    <property type="evidence" value="ECO:0007669"/>
    <property type="project" value="UniProtKB-ARBA"/>
</dbReference>
<keyword evidence="2" id="KW-1185">Reference proteome</keyword>
<proteinExistence type="predicted"/>
<reference evidence="1" key="1">
    <citation type="submission" date="2020-05" db="EMBL/GenBank/DDBJ databases">
        <authorList>
            <consortium name="Genoscope - CEA"/>
            <person name="William W."/>
        </authorList>
    </citation>
    <scope>NUCLEOTIDE SEQUENCE [LARGE SCALE GENOMIC DNA]</scope>
    <source>
        <strain evidence="1">PCC 7821</strain>
    </source>
</reference>
<dbReference type="RefSeq" id="WP_071783123.1">
    <property type="nucleotide sequence ID" value="NZ_CZCZ02000002.1"/>
</dbReference>
<evidence type="ECO:0000313" key="1">
    <source>
        <dbReference type="EMBL" id="CAC5339789.1"/>
    </source>
</evidence>
<protein>
    <submittedName>
        <fullName evidence="1">Phytanoyl-CoA dioxygenase (Modular protein)</fullName>
    </submittedName>
</protein>
<dbReference type="Proteomes" id="UP000196521">
    <property type="component" value="Unassembled WGS sequence"/>
</dbReference>
<sequence>MFYSSSIQEEMKKFYNSLSEKDKRRYAAIEAQKLGWGGISYIIKLLGCTRNTIVRGIKELEELDEPTINDDGYVKRKAQKKQTTGINKDRNAQFENIARLDSLYDVSSLLTSLVAEPLNATQLSAFADRGYLVLSSFLPSELVATLKPEVDRWVDGGLRDEATAYCLKGLRQPPPVMELELGEHGWLIGYPPLMAILAQLMGPIFAFHHLHSSRHDSGSADKNWHHDYEQYPQTNRSHMMVHVFHYLDGLNGTIGDLVVLPGSQQIVAEKNALSRFGAMPLPGEVAIENLPPGSTVIIHSGVFHARRAKAGGEGQPRYLIDCAYCQGGVRWPVVKPYWQQMLARARALGLDRGQWHDLFAERHFYDPYDQMVPFKQINQGSLLERLMPALMEQARRG</sequence>
<keyword evidence="1" id="KW-0223">Dioxygenase</keyword>
<dbReference type="SUPFAM" id="SSF51197">
    <property type="entry name" value="Clavaminate synthase-like"/>
    <property type="match status" value="1"/>
</dbReference>
<dbReference type="Gene3D" id="2.60.120.620">
    <property type="entry name" value="q2cbj1_9rhob like domain"/>
    <property type="match status" value="1"/>
</dbReference>
<dbReference type="InterPro" id="IPR008775">
    <property type="entry name" value="Phytyl_CoA_dOase-like"/>
</dbReference>